<dbReference type="InterPro" id="IPR024775">
    <property type="entry name" value="DinB-like"/>
</dbReference>
<keyword evidence="3" id="KW-1185">Reference proteome</keyword>
<dbReference type="STRING" id="471852.Tcur_4723"/>
<name>D1A739_THECD</name>
<proteinExistence type="predicted"/>
<dbReference type="SUPFAM" id="SSF109854">
    <property type="entry name" value="DinB/YfiT-like putative metalloenzymes"/>
    <property type="match status" value="2"/>
</dbReference>
<dbReference type="Pfam" id="PF12867">
    <property type="entry name" value="DinB_2"/>
    <property type="match status" value="1"/>
</dbReference>
<dbReference type="Proteomes" id="UP000001918">
    <property type="component" value="Chromosome"/>
</dbReference>
<evidence type="ECO:0000313" key="3">
    <source>
        <dbReference type="Proteomes" id="UP000001918"/>
    </source>
</evidence>
<evidence type="ECO:0000259" key="1">
    <source>
        <dbReference type="Pfam" id="PF12867"/>
    </source>
</evidence>
<dbReference type="eggNOG" id="COG0174">
    <property type="taxonomic scope" value="Bacteria"/>
</dbReference>
<reference evidence="2 3" key="1">
    <citation type="journal article" date="2011" name="Stand. Genomic Sci.">
        <title>Complete genome sequence of Thermomonospora curvata type strain (B9).</title>
        <authorList>
            <person name="Chertkov O."/>
            <person name="Sikorski J."/>
            <person name="Nolan M."/>
            <person name="Lapidus A."/>
            <person name="Lucas S."/>
            <person name="Del Rio T.G."/>
            <person name="Tice H."/>
            <person name="Cheng J.F."/>
            <person name="Goodwin L."/>
            <person name="Pitluck S."/>
            <person name="Liolios K."/>
            <person name="Ivanova N."/>
            <person name="Mavromatis K."/>
            <person name="Mikhailova N."/>
            <person name="Ovchinnikova G."/>
            <person name="Pati A."/>
            <person name="Chen A."/>
            <person name="Palaniappan K."/>
            <person name="Djao O.D."/>
            <person name="Land M."/>
            <person name="Hauser L."/>
            <person name="Chang Y.J."/>
            <person name="Jeffries C.D."/>
            <person name="Brettin T."/>
            <person name="Han C."/>
            <person name="Detter J.C."/>
            <person name="Rohde M."/>
            <person name="Goker M."/>
            <person name="Woyke T."/>
            <person name="Bristow J."/>
            <person name="Eisen J.A."/>
            <person name="Markowitz V."/>
            <person name="Hugenholtz P."/>
            <person name="Klenk H.P."/>
            <person name="Kyrpides N.C."/>
        </authorList>
    </citation>
    <scope>NUCLEOTIDE SEQUENCE [LARGE SCALE GENOMIC DNA]</scope>
    <source>
        <strain evidence="3">ATCC 19995 / DSM 43183 / JCM 3096 / KCTC 9072 / NBRC 15933 / NCIMB 10081 / Henssen B9</strain>
    </source>
</reference>
<dbReference type="RefSeq" id="WP_012855026.1">
    <property type="nucleotide sequence ID" value="NC_013510.1"/>
</dbReference>
<dbReference type="EMBL" id="CP001738">
    <property type="protein sequence ID" value="ACZ00245.1"/>
    <property type="molecule type" value="Genomic_DNA"/>
</dbReference>
<dbReference type="AlphaFoldDB" id="D1A739"/>
<sequence length="185" mass="20622">MKDPAGSVIGAFDEVWARFTARLEGLEDAEYFWEPVPGCWSVRQGRDGRWRIDGDGGDGGPAGAPVPPPFTTIAWRIGHIGLSFIGFGDRLFADGRITLRDVEFAPTAPAALAWLEEVYRRHWRDDLAAMDAARWQRPIGPAFGAYADRSGMDLALHVLDELTHHAAEVALLRDLYRHRDRLGRS</sequence>
<evidence type="ECO:0000313" key="2">
    <source>
        <dbReference type="EMBL" id="ACZ00245.1"/>
    </source>
</evidence>
<dbReference type="HOGENOM" id="CLU_097136_1_0_11"/>
<gene>
    <name evidence="2" type="ordered locus">Tcur_4723</name>
</gene>
<dbReference type="KEGG" id="tcu:Tcur_4723"/>
<dbReference type="OrthoDB" id="5022306at2"/>
<organism evidence="2 3">
    <name type="scientific">Thermomonospora curvata (strain ATCC 19995 / DSM 43183 / JCM 3096 / KCTC 9072 / NBRC 15933 / NCIMB 10081 / Henssen B9)</name>
    <dbReference type="NCBI Taxonomy" id="471852"/>
    <lineage>
        <taxon>Bacteria</taxon>
        <taxon>Bacillati</taxon>
        <taxon>Actinomycetota</taxon>
        <taxon>Actinomycetes</taxon>
        <taxon>Streptosporangiales</taxon>
        <taxon>Thermomonosporaceae</taxon>
        <taxon>Thermomonospora</taxon>
    </lineage>
</organism>
<dbReference type="Gene3D" id="1.20.120.450">
    <property type="entry name" value="dinb family like domain"/>
    <property type="match status" value="1"/>
</dbReference>
<feature type="domain" description="DinB-like" evidence="1">
    <location>
        <begin position="11"/>
        <end position="168"/>
    </location>
</feature>
<protein>
    <recommendedName>
        <fullName evidence="1">DinB-like domain-containing protein</fullName>
    </recommendedName>
</protein>
<accession>D1A739</accession>
<dbReference type="InterPro" id="IPR034660">
    <property type="entry name" value="DinB/YfiT-like"/>
</dbReference>